<name>A0A4Y2E8C0_ARAVE</name>
<accession>A0A4Y2E8C0</accession>
<reference evidence="1 2" key="1">
    <citation type="journal article" date="2019" name="Sci. Rep.">
        <title>Orb-weaving spider Araneus ventricosus genome elucidates the spidroin gene catalogue.</title>
        <authorList>
            <person name="Kono N."/>
            <person name="Nakamura H."/>
            <person name="Ohtoshi R."/>
            <person name="Moran D.A.P."/>
            <person name="Shinohara A."/>
            <person name="Yoshida Y."/>
            <person name="Fujiwara M."/>
            <person name="Mori M."/>
            <person name="Tomita M."/>
            <person name="Arakawa K."/>
        </authorList>
    </citation>
    <scope>NUCLEOTIDE SEQUENCE [LARGE SCALE GENOMIC DNA]</scope>
</reference>
<evidence type="ECO:0000313" key="2">
    <source>
        <dbReference type="Proteomes" id="UP000499080"/>
    </source>
</evidence>
<keyword evidence="2" id="KW-1185">Reference proteome</keyword>
<dbReference type="AlphaFoldDB" id="A0A4Y2E8C0"/>
<proteinExistence type="predicted"/>
<dbReference type="EMBL" id="BGPR01091667">
    <property type="protein sequence ID" value="GBM24278.1"/>
    <property type="molecule type" value="Genomic_DNA"/>
</dbReference>
<gene>
    <name evidence="1" type="ORF">AVEN_168933_1</name>
</gene>
<dbReference type="Proteomes" id="UP000499080">
    <property type="component" value="Unassembled WGS sequence"/>
</dbReference>
<comment type="caution">
    <text evidence="1">The sequence shown here is derived from an EMBL/GenBank/DDBJ whole genome shotgun (WGS) entry which is preliminary data.</text>
</comment>
<protein>
    <submittedName>
        <fullName evidence="1">Uncharacterized protein</fullName>
    </submittedName>
</protein>
<sequence length="181" mass="20470">MNSPVRTLRELAGTNGLRPNSPVANIASRLAGAEHCVRTRRLRTLRRTRRLPNHCVQMPVAGRRTRRYEHCVRELYGANIAPRTRLCEHCARTRLCGYCARTRLCGSQLRPFLQTLRPNSPLGTLRPNSPLRTLRELAFANIASELEFANIAPDGGLTLIKNISVSYQESFALKTFQNYVL</sequence>
<evidence type="ECO:0000313" key="1">
    <source>
        <dbReference type="EMBL" id="GBM24278.1"/>
    </source>
</evidence>
<organism evidence="1 2">
    <name type="scientific">Araneus ventricosus</name>
    <name type="common">Orbweaver spider</name>
    <name type="synonym">Epeira ventricosa</name>
    <dbReference type="NCBI Taxonomy" id="182803"/>
    <lineage>
        <taxon>Eukaryota</taxon>
        <taxon>Metazoa</taxon>
        <taxon>Ecdysozoa</taxon>
        <taxon>Arthropoda</taxon>
        <taxon>Chelicerata</taxon>
        <taxon>Arachnida</taxon>
        <taxon>Araneae</taxon>
        <taxon>Araneomorphae</taxon>
        <taxon>Entelegynae</taxon>
        <taxon>Araneoidea</taxon>
        <taxon>Araneidae</taxon>
        <taxon>Araneus</taxon>
    </lineage>
</organism>